<comment type="subcellular location">
    <subcellularLocation>
        <location evidence="1">Cell membrane</location>
        <topology evidence="1">Single-pass type II membrane protein</topology>
    </subcellularLocation>
</comment>
<evidence type="ECO:0000256" key="5">
    <source>
        <dbReference type="ARBA" id="ARBA00023136"/>
    </source>
</evidence>
<dbReference type="Proteomes" id="UP000029558">
    <property type="component" value="Chromosome"/>
</dbReference>
<dbReference type="EMBL" id="CP012508">
    <property type="protein sequence ID" value="ALB22199.1"/>
    <property type="molecule type" value="Genomic_DNA"/>
</dbReference>
<dbReference type="Gene3D" id="1.25.40.10">
    <property type="entry name" value="Tetratricopeptide repeat domain"/>
    <property type="match status" value="1"/>
</dbReference>
<dbReference type="InterPro" id="IPR019734">
    <property type="entry name" value="TPR_rpt"/>
</dbReference>
<sequence length="242" mass="26502">MDAQLDTQQSDRTQKITKQIVGVVAVIVIIALAVAGGWQYSVYRENNYKAEASAQYERLLKQIAENKPTEALAAAIALRDQYAKTPYAILASLFMSKAYIAQKELPKAQAALEWALKENKTTAFAGLITIRLARVLIAQQQYQSAIDLLTPLLAKDQKDDEGATYVAGANAYQGMYHYVLAEAYQASGNSQQAKSDFQKAEKLLANDASALQSVVQMKVNNLPMQTEVKAGTRIESAAHAKK</sequence>
<proteinExistence type="inferred from homology"/>
<dbReference type="GO" id="GO:0005886">
    <property type="term" value="C:plasma membrane"/>
    <property type="evidence" value="ECO:0007669"/>
    <property type="project" value="UniProtKB-SubCell"/>
</dbReference>
<evidence type="ECO:0000313" key="11">
    <source>
        <dbReference type="Proteomes" id="UP000029558"/>
    </source>
</evidence>
<gene>
    <name evidence="10" type="ORF">KU39_1016</name>
</gene>
<dbReference type="AlphaFoldDB" id="A0A1L6TAD6"/>
<dbReference type="RefSeq" id="WP_027242842.1">
    <property type="nucleotide sequence ID" value="NZ_CP012508.1"/>
</dbReference>
<reference evidence="10 11" key="1">
    <citation type="journal article" date="2014" name="Genome Announc.">
        <title>Comparative Genome Analysis of Two Isolates of the Fish Pathogen Piscirickettsia salmonis from Different Hosts Reveals Major Differences in Virulence-Associated Secretion Systems.</title>
        <authorList>
            <person name="Bohle H."/>
            <person name="Henriquez P."/>
            <person name="Grothusen H."/>
            <person name="Navas E."/>
            <person name="Sandoval A."/>
            <person name="Bustamante F."/>
            <person name="Bustos P."/>
            <person name="Mancilla M."/>
        </authorList>
    </citation>
    <scope>NUCLEOTIDE SEQUENCE [LARGE SCALE GENOMIC DNA]</scope>
    <source>
        <strain evidence="11">B1-32597</strain>
    </source>
</reference>
<evidence type="ECO:0000256" key="8">
    <source>
        <dbReference type="ARBA" id="ARBA00024235"/>
    </source>
</evidence>
<dbReference type="InterPro" id="IPR026039">
    <property type="entry name" value="YfgM"/>
</dbReference>
<evidence type="ECO:0000256" key="4">
    <source>
        <dbReference type="ARBA" id="ARBA00022989"/>
    </source>
</evidence>
<evidence type="ECO:0000256" key="3">
    <source>
        <dbReference type="ARBA" id="ARBA00022692"/>
    </source>
</evidence>
<keyword evidence="6" id="KW-0143">Chaperone</keyword>
<keyword evidence="5" id="KW-0472">Membrane</keyword>
<evidence type="ECO:0000256" key="1">
    <source>
        <dbReference type="ARBA" id="ARBA00004401"/>
    </source>
</evidence>
<dbReference type="SUPFAM" id="SSF48452">
    <property type="entry name" value="TPR-like"/>
    <property type="match status" value="1"/>
</dbReference>
<evidence type="ECO:0000256" key="6">
    <source>
        <dbReference type="ARBA" id="ARBA00023186"/>
    </source>
</evidence>
<evidence type="ECO:0000313" key="10">
    <source>
        <dbReference type="EMBL" id="ALB22199.1"/>
    </source>
</evidence>
<dbReference type="Pfam" id="PF09976">
    <property type="entry name" value="TPR_21"/>
    <property type="match status" value="1"/>
</dbReference>
<protein>
    <recommendedName>
        <fullName evidence="8">Ancillary SecYEG translocon subunit</fullName>
    </recommendedName>
</protein>
<organism evidence="10 11">
    <name type="scientific">Piscirickettsia salmonis</name>
    <dbReference type="NCBI Taxonomy" id="1238"/>
    <lineage>
        <taxon>Bacteria</taxon>
        <taxon>Pseudomonadati</taxon>
        <taxon>Pseudomonadota</taxon>
        <taxon>Gammaproteobacteria</taxon>
        <taxon>Thiotrichales</taxon>
        <taxon>Piscirickettsiaceae</taxon>
        <taxon>Piscirickettsia</taxon>
    </lineage>
</organism>
<dbReference type="InterPro" id="IPR018704">
    <property type="entry name" value="SecYEG/CpoB_TPR"/>
</dbReference>
<accession>A0A1L6TAD6</accession>
<dbReference type="SMART" id="SM00028">
    <property type="entry name" value="TPR"/>
    <property type="match status" value="3"/>
</dbReference>
<keyword evidence="2" id="KW-1003">Cell membrane</keyword>
<evidence type="ECO:0000256" key="7">
    <source>
        <dbReference type="ARBA" id="ARBA00024197"/>
    </source>
</evidence>
<dbReference type="PANTHER" id="PTHR38035">
    <property type="entry name" value="UPF0070 PROTEIN YFGM"/>
    <property type="match status" value="1"/>
</dbReference>
<evidence type="ECO:0000259" key="9">
    <source>
        <dbReference type="Pfam" id="PF09976"/>
    </source>
</evidence>
<name>A0A1L6TAD6_PISSA</name>
<dbReference type="PANTHER" id="PTHR38035:SF1">
    <property type="entry name" value="ANCILLARY SECYEG TRANSLOCON SUBUNIT"/>
    <property type="match status" value="1"/>
</dbReference>
<dbReference type="GO" id="GO:0044877">
    <property type="term" value="F:protein-containing complex binding"/>
    <property type="evidence" value="ECO:0007669"/>
    <property type="project" value="InterPro"/>
</dbReference>
<feature type="domain" description="Ancillary SecYEG translocon subunit/Cell division coordinator CpoB TPR" evidence="9">
    <location>
        <begin position="23"/>
        <end position="222"/>
    </location>
</feature>
<dbReference type="InterPro" id="IPR011990">
    <property type="entry name" value="TPR-like_helical_dom_sf"/>
</dbReference>
<keyword evidence="4" id="KW-1133">Transmembrane helix</keyword>
<keyword evidence="3" id="KW-0812">Transmembrane</keyword>
<evidence type="ECO:0000256" key="2">
    <source>
        <dbReference type="ARBA" id="ARBA00022475"/>
    </source>
</evidence>
<comment type="similarity">
    <text evidence="7">Belongs to the YfgM family.</text>
</comment>